<dbReference type="Proteomes" id="UP000324222">
    <property type="component" value="Unassembled WGS sequence"/>
</dbReference>
<sequence>MSGVRSVYDRGYVSGCTLRGKCVVGDVAGGASGVKTKGYHRAQNNLPLEIIRKSEQGGRSARVWGRE</sequence>
<organism evidence="1 2">
    <name type="scientific">Portunus trituberculatus</name>
    <name type="common">Swimming crab</name>
    <name type="synonym">Neptunus trituberculatus</name>
    <dbReference type="NCBI Taxonomy" id="210409"/>
    <lineage>
        <taxon>Eukaryota</taxon>
        <taxon>Metazoa</taxon>
        <taxon>Ecdysozoa</taxon>
        <taxon>Arthropoda</taxon>
        <taxon>Crustacea</taxon>
        <taxon>Multicrustacea</taxon>
        <taxon>Malacostraca</taxon>
        <taxon>Eumalacostraca</taxon>
        <taxon>Eucarida</taxon>
        <taxon>Decapoda</taxon>
        <taxon>Pleocyemata</taxon>
        <taxon>Brachyura</taxon>
        <taxon>Eubrachyura</taxon>
        <taxon>Portunoidea</taxon>
        <taxon>Portunidae</taxon>
        <taxon>Portuninae</taxon>
        <taxon>Portunus</taxon>
    </lineage>
</organism>
<dbReference type="AlphaFoldDB" id="A0A5B7ISP4"/>
<accession>A0A5B7ISP4</accession>
<gene>
    <name evidence="1" type="ORF">E2C01_079205</name>
</gene>
<comment type="caution">
    <text evidence="1">The sequence shown here is derived from an EMBL/GenBank/DDBJ whole genome shotgun (WGS) entry which is preliminary data.</text>
</comment>
<dbReference type="EMBL" id="VSRR010065497">
    <property type="protein sequence ID" value="MPC84467.1"/>
    <property type="molecule type" value="Genomic_DNA"/>
</dbReference>
<keyword evidence="2" id="KW-1185">Reference proteome</keyword>
<reference evidence="1 2" key="1">
    <citation type="submission" date="2019-05" db="EMBL/GenBank/DDBJ databases">
        <title>Another draft genome of Portunus trituberculatus and its Hox gene families provides insights of decapod evolution.</title>
        <authorList>
            <person name="Jeong J.-H."/>
            <person name="Song I."/>
            <person name="Kim S."/>
            <person name="Choi T."/>
            <person name="Kim D."/>
            <person name="Ryu S."/>
            <person name="Kim W."/>
        </authorList>
    </citation>
    <scope>NUCLEOTIDE SEQUENCE [LARGE SCALE GENOMIC DNA]</scope>
    <source>
        <tissue evidence="1">Muscle</tissue>
    </source>
</reference>
<evidence type="ECO:0000313" key="1">
    <source>
        <dbReference type="EMBL" id="MPC84467.1"/>
    </source>
</evidence>
<protein>
    <submittedName>
        <fullName evidence="1">Uncharacterized protein</fullName>
    </submittedName>
</protein>
<proteinExistence type="predicted"/>
<evidence type="ECO:0000313" key="2">
    <source>
        <dbReference type="Proteomes" id="UP000324222"/>
    </source>
</evidence>
<name>A0A5B7ISP4_PORTR</name>